<dbReference type="Pfam" id="PF01263">
    <property type="entry name" value="Aldose_epim"/>
    <property type="match status" value="1"/>
</dbReference>
<dbReference type="InterPro" id="IPR025532">
    <property type="entry name" value="G6P_1-epimerase"/>
</dbReference>
<dbReference type="PIRSF" id="PIRSF016020">
    <property type="entry name" value="PHexose_mutarotase"/>
    <property type="match status" value="1"/>
</dbReference>
<keyword evidence="3 4" id="KW-0413">Isomerase</keyword>
<dbReference type="GO" id="GO:0005975">
    <property type="term" value="P:carbohydrate metabolic process"/>
    <property type="evidence" value="ECO:0007669"/>
    <property type="project" value="InterPro"/>
</dbReference>
<proteinExistence type="inferred from homology"/>
<dbReference type="EC" id="5.1.3.15" evidence="4"/>
<sequence length="297" mass="31132">MTVTLPSSVRIEPGVGDGDLLVVETPSGTARIHTYGAHLVSWVPAGGADLLWVSPRTAYEPGAAIRGGVPLCFPWFGPHPSGTGPAHGFARVSVWRLVEATELPDDATHPGGGVAVTLELTEQDVDPALTSVWPHPFAARVRLVVGRELSLSLAVTNTGGQTFSVSEALHTYVAVGDVRRVIVTGLDGATYVDKVADDVHVQVGPVVLDGETDRVYTGTAATTQVVEPGRPTVTVAKSGSRSTVVWNPWAEKAAAMADVPDDAWTGFVCVETANAFDDSFAVEPGETRTITARFTVG</sequence>
<dbReference type="InterPro" id="IPR011013">
    <property type="entry name" value="Gal_mutarotase_sf_dom"/>
</dbReference>
<dbReference type="PANTHER" id="PTHR11122:SF13">
    <property type="entry name" value="GLUCOSE-6-PHOSPHATE 1-EPIMERASE"/>
    <property type="match status" value="1"/>
</dbReference>
<dbReference type="OrthoDB" id="9790727at2"/>
<dbReference type="EMBL" id="PDJH01000001">
    <property type="protein sequence ID" value="PFG37146.1"/>
    <property type="molecule type" value="Genomic_DNA"/>
</dbReference>
<reference evidence="6 7" key="1">
    <citation type="submission" date="2017-10" db="EMBL/GenBank/DDBJ databases">
        <title>Sequencing the genomes of 1000 actinobacteria strains.</title>
        <authorList>
            <person name="Klenk H.-P."/>
        </authorList>
    </citation>
    <scope>NUCLEOTIDE SEQUENCE [LARGE SCALE GENOMIC DNA]</scope>
    <source>
        <strain evidence="6 7">DSM 21574</strain>
    </source>
</reference>
<comment type="similarity">
    <text evidence="2 4">Belongs to the glucose-6-phosphate 1-epimerase family.</text>
</comment>
<dbReference type="AlphaFoldDB" id="A0A2A9EEU0"/>
<keyword evidence="7" id="KW-1185">Reference proteome</keyword>
<dbReference type="SUPFAM" id="SSF74650">
    <property type="entry name" value="Galactose mutarotase-like"/>
    <property type="match status" value="1"/>
</dbReference>
<comment type="caution">
    <text evidence="6">The sequence shown here is derived from an EMBL/GenBank/DDBJ whole genome shotgun (WGS) entry which is preliminary data.</text>
</comment>
<dbReference type="InterPro" id="IPR008183">
    <property type="entry name" value="Aldose_1/G6P_1-epimerase"/>
</dbReference>
<dbReference type="GO" id="GO:0030246">
    <property type="term" value="F:carbohydrate binding"/>
    <property type="evidence" value="ECO:0007669"/>
    <property type="project" value="UniProtKB-UniRule"/>
</dbReference>
<comment type="catalytic activity">
    <reaction evidence="1">
        <text>alpha-D-glucose 6-phosphate = beta-D-glucose 6-phosphate</text>
        <dbReference type="Rhea" id="RHEA:16249"/>
        <dbReference type="ChEBI" id="CHEBI:58225"/>
        <dbReference type="ChEBI" id="CHEBI:58247"/>
        <dbReference type="EC" id="5.1.3.15"/>
    </reaction>
</comment>
<dbReference type="PANTHER" id="PTHR11122">
    <property type="entry name" value="APOSPORY-ASSOCIATED PROTEIN C-RELATED"/>
    <property type="match status" value="1"/>
</dbReference>
<evidence type="ECO:0000313" key="7">
    <source>
        <dbReference type="Proteomes" id="UP000221394"/>
    </source>
</evidence>
<dbReference type="Proteomes" id="UP000221394">
    <property type="component" value="Unassembled WGS sequence"/>
</dbReference>
<evidence type="ECO:0000256" key="1">
    <source>
        <dbReference type="ARBA" id="ARBA00001096"/>
    </source>
</evidence>
<dbReference type="RefSeq" id="WP_098458234.1">
    <property type="nucleotide sequence ID" value="NZ_PDJH01000001.1"/>
</dbReference>
<feature type="active site" evidence="5">
    <location>
        <position position="170"/>
    </location>
</feature>
<feature type="active site" evidence="5">
    <location>
        <position position="271"/>
    </location>
</feature>
<evidence type="ECO:0000313" key="6">
    <source>
        <dbReference type="EMBL" id="PFG37146.1"/>
    </source>
</evidence>
<protein>
    <recommendedName>
        <fullName evidence="4">Putative glucose-6-phosphate 1-epimerase</fullName>
        <ecNumber evidence="4">5.1.3.15</ecNumber>
    </recommendedName>
</protein>
<evidence type="ECO:0000256" key="4">
    <source>
        <dbReference type="PIRNR" id="PIRNR016020"/>
    </source>
</evidence>
<organism evidence="6 7">
    <name type="scientific">Flavimobilis soli</name>
    <dbReference type="NCBI Taxonomy" id="442709"/>
    <lineage>
        <taxon>Bacteria</taxon>
        <taxon>Bacillati</taxon>
        <taxon>Actinomycetota</taxon>
        <taxon>Actinomycetes</taxon>
        <taxon>Micrococcales</taxon>
        <taxon>Jonesiaceae</taxon>
        <taxon>Flavimobilis</taxon>
    </lineage>
</organism>
<evidence type="ECO:0000256" key="3">
    <source>
        <dbReference type="ARBA" id="ARBA00023235"/>
    </source>
</evidence>
<name>A0A2A9EEU0_9MICO</name>
<gene>
    <name evidence="6" type="ORF">ATL41_1894</name>
</gene>
<dbReference type="CDD" id="cd09020">
    <property type="entry name" value="D-hex-6-P-epi_like"/>
    <property type="match status" value="1"/>
</dbReference>
<evidence type="ECO:0000256" key="5">
    <source>
        <dbReference type="PIRSR" id="PIRSR016020-1"/>
    </source>
</evidence>
<accession>A0A2A9EEU0</accession>
<dbReference type="InterPro" id="IPR014718">
    <property type="entry name" value="GH-type_carb-bd"/>
</dbReference>
<evidence type="ECO:0000256" key="2">
    <source>
        <dbReference type="ARBA" id="ARBA00005866"/>
    </source>
</evidence>
<dbReference type="GO" id="GO:0047938">
    <property type="term" value="F:glucose-6-phosphate 1-epimerase activity"/>
    <property type="evidence" value="ECO:0007669"/>
    <property type="project" value="UniProtKB-UniRule"/>
</dbReference>
<dbReference type="Gene3D" id="2.70.98.10">
    <property type="match status" value="1"/>
</dbReference>